<keyword evidence="5" id="KW-0808">Transferase</keyword>
<evidence type="ECO:0000256" key="3">
    <source>
        <dbReference type="ARBA" id="ARBA00022490"/>
    </source>
</evidence>
<feature type="domain" description="PTS EIIB type-4" evidence="8">
    <location>
        <begin position="1"/>
        <end position="156"/>
    </location>
</feature>
<dbReference type="EMBL" id="JAWONS010000200">
    <property type="protein sequence ID" value="MDW2798375.1"/>
    <property type="molecule type" value="Genomic_DNA"/>
</dbReference>
<dbReference type="Gene3D" id="3.40.35.10">
    <property type="entry name" value="Phosphotransferase system, sorbose subfamily IIB component"/>
    <property type="match status" value="1"/>
</dbReference>
<keyword evidence="2" id="KW-0813">Transport</keyword>
<dbReference type="PROSITE" id="PS51101">
    <property type="entry name" value="PTS_EIIB_TYPE_4"/>
    <property type="match status" value="1"/>
</dbReference>
<protein>
    <submittedName>
        <fullName evidence="9">PTS N-acetylgalactosamine transporter subunit IIB</fullName>
    </submittedName>
</protein>
<dbReference type="NCBIfam" id="NF008508">
    <property type="entry name" value="PRK11425.1"/>
    <property type="match status" value="1"/>
</dbReference>
<reference evidence="9 10" key="1">
    <citation type="submission" date="2023-10" db="EMBL/GenBank/DDBJ databases">
        <title>A novel Glycoside Hydrolase 43-Like Enzyme from Clostrdium boliviensis is an Endo-xylanase, and a Candidate for Xylooligosaccharides Production from Different Xylan Substrates.</title>
        <authorList>
            <person name="Alvarez M.T."/>
            <person name="Rocabado-Villegas L.R."/>
            <person name="Salas-Veizaga D.M."/>
            <person name="Linares-Pasten J.A."/>
            <person name="Gudmundsdottir E.E."/>
            <person name="Hreggvidsson G.O."/>
            <person name="Adlercreutz P."/>
            <person name="Nordberg Karlsson E."/>
        </authorList>
    </citation>
    <scope>NUCLEOTIDE SEQUENCE [LARGE SCALE GENOMIC DNA]</scope>
    <source>
        <strain evidence="9 10">E-1</strain>
    </source>
</reference>
<comment type="subcellular location">
    <subcellularLocation>
        <location evidence="1">Cytoplasm</location>
    </subcellularLocation>
</comment>
<dbReference type="InterPro" id="IPR018455">
    <property type="entry name" value="PTS_IIB_sorbose-sp_subgr"/>
</dbReference>
<evidence type="ECO:0000313" key="9">
    <source>
        <dbReference type="EMBL" id="MDW2798375.1"/>
    </source>
</evidence>
<dbReference type="InterPro" id="IPR036667">
    <property type="entry name" value="PTS_IIB_sorbose-sp_sf"/>
</dbReference>
<evidence type="ECO:0000256" key="5">
    <source>
        <dbReference type="ARBA" id="ARBA00022679"/>
    </source>
</evidence>
<evidence type="ECO:0000256" key="4">
    <source>
        <dbReference type="ARBA" id="ARBA00022597"/>
    </source>
</evidence>
<gene>
    <name evidence="9" type="primary">agaV</name>
    <name evidence="9" type="ORF">RZO55_12400</name>
</gene>
<evidence type="ECO:0000256" key="1">
    <source>
        <dbReference type="ARBA" id="ARBA00004496"/>
    </source>
</evidence>
<dbReference type="RefSeq" id="WP_318064613.1">
    <property type="nucleotide sequence ID" value="NZ_JAWONS010000200.1"/>
</dbReference>
<dbReference type="NCBIfam" id="TIGR00854">
    <property type="entry name" value="pts-sorbose"/>
    <property type="match status" value="1"/>
</dbReference>
<sequence length="156" mass="17511">MPNILWTRIDNRLIHGQVAVTWSNHVGSNLIVVANDEVAKDPLQQSLMDMAVPGLDTRYFTIQETIDKIGQASDEQKIALIVKTPQDVLKLVRGGVPIRKVNIGNMHYSEGKEPLTNTVAVDEQDKEAFRNLHRLGILLEIRRVPSEKGKNILDLL</sequence>
<accession>A0ABU4GMY1</accession>
<keyword evidence="10" id="KW-1185">Reference proteome</keyword>
<evidence type="ECO:0000259" key="8">
    <source>
        <dbReference type="PROSITE" id="PS51101"/>
    </source>
</evidence>
<dbReference type="SUPFAM" id="SSF52728">
    <property type="entry name" value="PTS IIb component"/>
    <property type="match status" value="1"/>
</dbReference>
<evidence type="ECO:0000313" key="10">
    <source>
        <dbReference type="Proteomes" id="UP001276854"/>
    </source>
</evidence>
<keyword evidence="4" id="KW-0762">Sugar transport</keyword>
<dbReference type="InterPro" id="IPR004720">
    <property type="entry name" value="PTS_IIB_sorbose-sp"/>
</dbReference>
<comment type="caution">
    <text evidence="9">The sequence shown here is derived from an EMBL/GenBank/DDBJ whole genome shotgun (WGS) entry which is preliminary data.</text>
</comment>
<evidence type="ECO:0000256" key="6">
    <source>
        <dbReference type="ARBA" id="ARBA00022683"/>
    </source>
</evidence>
<organism evidence="9 10">
    <name type="scientific">Clostridium boliviensis</name>
    <dbReference type="NCBI Taxonomy" id="318465"/>
    <lineage>
        <taxon>Bacteria</taxon>
        <taxon>Bacillati</taxon>
        <taxon>Bacillota</taxon>
        <taxon>Clostridia</taxon>
        <taxon>Eubacteriales</taxon>
        <taxon>Clostridiaceae</taxon>
        <taxon>Clostridium</taxon>
    </lineage>
</organism>
<dbReference type="Proteomes" id="UP001276854">
    <property type="component" value="Unassembled WGS sequence"/>
</dbReference>
<keyword evidence="3" id="KW-0963">Cytoplasm</keyword>
<evidence type="ECO:0000256" key="2">
    <source>
        <dbReference type="ARBA" id="ARBA00022448"/>
    </source>
</evidence>
<proteinExistence type="predicted"/>
<keyword evidence="7" id="KW-0418">Kinase</keyword>
<name>A0ABU4GMY1_9CLOT</name>
<dbReference type="Pfam" id="PF03830">
    <property type="entry name" value="PTSIIB_sorb"/>
    <property type="match status" value="1"/>
</dbReference>
<evidence type="ECO:0000256" key="7">
    <source>
        <dbReference type="ARBA" id="ARBA00022777"/>
    </source>
</evidence>
<dbReference type="NCBIfam" id="NF007288">
    <property type="entry name" value="PRK09756.1"/>
    <property type="match status" value="1"/>
</dbReference>
<dbReference type="CDD" id="cd00001">
    <property type="entry name" value="PTS_IIB_man"/>
    <property type="match status" value="1"/>
</dbReference>
<keyword evidence="6" id="KW-0598">Phosphotransferase system</keyword>